<organism evidence="9 10">
    <name type="scientific">Aspergillus terreus</name>
    <dbReference type="NCBI Taxonomy" id="33178"/>
    <lineage>
        <taxon>Eukaryota</taxon>
        <taxon>Fungi</taxon>
        <taxon>Dikarya</taxon>
        <taxon>Ascomycota</taxon>
        <taxon>Pezizomycotina</taxon>
        <taxon>Eurotiomycetes</taxon>
        <taxon>Eurotiomycetidae</taxon>
        <taxon>Eurotiales</taxon>
        <taxon>Aspergillaceae</taxon>
        <taxon>Aspergillus</taxon>
        <taxon>Aspergillus subgen. Circumdati</taxon>
    </lineage>
</organism>
<sequence>MIDKTANLRDESAETRHLLNHTAESDPREFDSQSEFHDLEKQDDAQAGGSRFLIWTGVNIASTVAIVFLNKSIFSNPSFGNCQVTFAAYHFLITAGTLWAASRSWCGLFMPKEASLPQMLPLSAAMCIQVVLQNLGLAHSSVMFHQLSRLLLTPVVAGLNYILYGSKIPRSAFLPLALLCTGVGVVSYYDSLPKDDGKATTSFWGVLFAFAGVGSSSIYVVWIGHYHRKLDMSSMQLLLNQAPVSAGLLLFAIPWMESPPSVYSVPGSMWFSILLSGILASIVNLSGFFIIDTAGAVSSTVVAQLKSCIIVGLGWASSGHVVMGESTLGIFMALLGMSSYMHIVLKDHM</sequence>
<evidence type="ECO:0000256" key="2">
    <source>
        <dbReference type="ARBA" id="ARBA00010425"/>
    </source>
</evidence>
<comment type="subunit">
    <text evidence="3 8">Homooligomer.</text>
</comment>
<evidence type="ECO:0000256" key="5">
    <source>
        <dbReference type="ARBA" id="ARBA00022824"/>
    </source>
</evidence>
<evidence type="ECO:0000313" key="9">
    <source>
        <dbReference type="EMBL" id="GFF12732.1"/>
    </source>
</evidence>
<dbReference type="InterPro" id="IPR050186">
    <property type="entry name" value="TPT_transporter"/>
</dbReference>
<keyword evidence="7 8" id="KW-0472">Membrane</keyword>
<dbReference type="GO" id="GO:0030659">
    <property type="term" value="C:cytoplasmic vesicle membrane"/>
    <property type="evidence" value="ECO:0007669"/>
    <property type="project" value="UniProtKB-SubCell"/>
</dbReference>
<dbReference type="OrthoDB" id="5547497at2759"/>
<dbReference type="EMBL" id="BLJY01000001">
    <property type="protein sequence ID" value="GFF12732.1"/>
    <property type="molecule type" value="Genomic_DNA"/>
</dbReference>
<evidence type="ECO:0000256" key="1">
    <source>
        <dbReference type="ARBA" id="ARBA00003420"/>
    </source>
</evidence>
<dbReference type="Proteomes" id="UP000452235">
    <property type="component" value="Unassembled WGS sequence"/>
</dbReference>
<evidence type="ECO:0000313" key="10">
    <source>
        <dbReference type="Proteomes" id="UP000452235"/>
    </source>
</evidence>
<evidence type="ECO:0000256" key="6">
    <source>
        <dbReference type="ARBA" id="ARBA00022989"/>
    </source>
</evidence>
<dbReference type="VEuPathDB" id="FungiDB:ATEG_01732"/>
<reference evidence="9 10" key="1">
    <citation type="submission" date="2020-01" db="EMBL/GenBank/DDBJ databases">
        <title>Aspergillus terreus IFO 6365 whole genome shotgun sequence.</title>
        <authorList>
            <person name="Kanamasa S."/>
            <person name="Takahashi H."/>
        </authorList>
    </citation>
    <scope>NUCLEOTIDE SEQUENCE [LARGE SCALE GENOMIC DNA]</scope>
    <source>
        <strain evidence="9 10">IFO 6365</strain>
    </source>
</reference>
<proteinExistence type="inferred from homology"/>
<keyword evidence="5 8" id="KW-0256">Endoplasmic reticulum</keyword>
<feature type="transmembrane region" description="Helical" evidence="8">
    <location>
        <begin position="143"/>
        <end position="164"/>
    </location>
</feature>
<feature type="transmembrane region" description="Helical" evidence="8">
    <location>
        <begin position="171"/>
        <end position="189"/>
    </location>
</feature>
<accession>A0A5M3YMR1</accession>
<gene>
    <name evidence="9" type="ORF">ATEIFO6365_0001095600</name>
</gene>
<dbReference type="GO" id="GO:0000139">
    <property type="term" value="C:Golgi membrane"/>
    <property type="evidence" value="ECO:0007669"/>
    <property type="project" value="UniProtKB-SubCell"/>
</dbReference>
<feature type="transmembrane region" description="Helical" evidence="8">
    <location>
        <begin position="303"/>
        <end position="322"/>
    </location>
</feature>
<dbReference type="AlphaFoldDB" id="A0A5M3YMR1"/>
<keyword evidence="6 8" id="KW-1133">Transmembrane helix</keyword>
<evidence type="ECO:0000256" key="4">
    <source>
        <dbReference type="ARBA" id="ARBA00022692"/>
    </source>
</evidence>
<dbReference type="PANTHER" id="PTHR11132">
    <property type="entry name" value="SOLUTE CARRIER FAMILY 35"/>
    <property type="match status" value="1"/>
</dbReference>
<keyword evidence="8" id="KW-0762">Sugar transport</keyword>
<evidence type="ECO:0000256" key="7">
    <source>
        <dbReference type="ARBA" id="ARBA00023136"/>
    </source>
</evidence>
<keyword evidence="10" id="KW-1185">Reference proteome</keyword>
<feature type="transmembrane region" description="Helical" evidence="8">
    <location>
        <begin position="86"/>
        <end position="106"/>
    </location>
</feature>
<keyword evidence="8" id="KW-0333">Golgi apparatus</keyword>
<feature type="transmembrane region" description="Helical" evidence="8">
    <location>
        <begin position="201"/>
        <end position="225"/>
    </location>
</feature>
<keyword evidence="8" id="KW-0968">Cytoplasmic vesicle</keyword>
<dbReference type="GO" id="GO:0005789">
    <property type="term" value="C:endoplasmic reticulum membrane"/>
    <property type="evidence" value="ECO:0007669"/>
    <property type="project" value="UniProtKB-SubCell"/>
</dbReference>
<evidence type="ECO:0000256" key="8">
    <source>
        <dbReference type="RuleBase" id="RU367097"/>
    </source>
</evidence>
<protein>
    <recommendedName>
        <fullName evidence="8">GDP-mannose transporter</fullName>
        <shortName evidence="8">GMT</shortName>
    </recommendedName>
</protein>
<comment type="subcellular location">
    <subcellularLocation>
        <location evidence="8">Golgi apparatus membrane</location>
        <topology evidence="8">Multi-pass membrane protein</topology>
    </subcellularLocation>
    <subcellularLocation>
        <location evidence="8">Cytoplasmic vesicle membrane</location>
        <topology evidence="8">Multi-pass membrane protein</topology>
    </subcellularLocation>
    <subcellularLocation>
        <location evidence="8">Endoplasmic reticulum membrane</location>
        <topology evidence="8">Multi-pass membrane protein</topology>
    </subcellularLocation>
</comment>
<comment type="similarity">
    <text evidence="2 8">Belongs to the TPT transporter family. SLC35D subfamily.</text>
</comment>
<feature type="transmembrane region" description="Helical" evidence="8">
    <location>
        <begin position="52"/>
        <end position="74"/>
    </location>
</feature>
<keyword evidence="4 8" id="KW-0812">Transmembrane</keyword>
<keyword evidence="8" id="KW-0813">Transport</keyword>
<feature type="transmembrane region" description="Helical" evidence="8">
    <location>
        <begin position="328"/>
        <end position="345"/>
    </location>
</feature>
<evidence type="ECO:0000256" key="3">
    <source>
        <dbReference type="ARBA" id="ARBA00011182"/>
    </source>
</evidence>
<feature type="transmembrane region" description="Helical" evidence="8">
    <location>
        <begin position="237"/>
        <end position="256"/>
    </location>
</feature>
<comment type="caution">
    <text evidence="9">The sequence shown here is derived from an EMBL/GenBank/DDBJ whole genome shotgun (WGS) entry which is preliminary data.</text>
</comment>
<name>A0A5M3YMR1_ASPTE</name>
<feature type="transmembrane region" description="Helical" evidence="8">
    <location>
        <begin position="268"/>
        <end position="291"/>
    </location>
</feature>
<comment type="function">
    <text evidence="1 8">Involved in the import of GDP-mannose from the cytoplasm into the Golgi lumen.</text>
</comment>